<evidence type="ECO:0000256" key="2">
    <source>
        <dbReference type="SAM" id="MobiDB-lite"/>
    </source>
</evidence>
<organism evidence="3 4">
    <name type="scientific">Bodo saltans</name>
    <name type="common">Flagellated protozoan</name>
    <dbReference type="NCBI Taxonomy" id="75058"/>
    <lineage>
        <taxon>Eukaryota</taxon>
        <taxon>Discoba</taxon>
        <taxon>Euglenozoa</taxon>
        <taxon>Kinetoplastea</taxon>
        <taxon>Metakinetoplastina</taxon>
        <taxon>Eubodonida</taxon>
        <taxon>Bodonidae</taxon>
        <taxon>Bodo</taxon>
    </lineage>
</organism>
<dbReference type="OMA" id="GHHAPIS"/>
<dbReference type="AlphaFoldDB" id="A0A0S4JC32"/>
<keyword evidence="4" id="KW-1185">Reference proteome</keyword>
<dbReference type="Proteomes" id="UP000051952">
    <property type="component" value="Unassembled WGS sequence"/>
</dbReference>
<feature type="compositionally biased region" description="Low complexity" evidence="2">
    <location>
        <begin position="86"/>
        <end position="95"/>
    </location>
</feature>
<feature type="coiled-coil region" evidence="1">
    <location>
        <begin position="466"/>
        <end position="521"/>
    </location>
</feature>
<keyword evidence="1" id="KW-0175">Coiled coil</keyword>
<evidence type="ECO:0000313" key="3">
    <source>
        <dbReference type="EMBL" id="CUG87739.1"/>
    </source>
</evidence>
<feature type="compositionally biased region" description="Pro residues" evidence="2">
    <location>
        <begin position="10"/>
        <end position="26"/>
    </location>
</feature>
<sequence length="593" mass="63750">MADLDDLLDGPPPTSTAKAAPPPPPVQGGDIDELDDLIGGDASPSTANKYKDPIALDDDFLGGGGNAPRRVTGSMMSFGSSGSGETGADTASTATAHHAVASTGGAGHHAPISKPKIAALSEAPSEKLKPFVIPGTSYFARFVSLFDADLKKTRAVLHLTESHVQLIQPGSMQILRSIPIGRVVGVLKQAVLVSKTFSFAKEQELHMVLQISHERDVYVSLTFDQENGGSASSLDIVKTLSSLTMAYGVALSVSELHQDENIEGMVKWSDGEDKIRRQLSETLAFRTELQSELQSIARMDGQLTTSIETLKSSSATQAADDLLKDMDSVRKILSDFSAKLASIERSRTETQKLVKSLQGDLEREEHRRAANVRETMEKSAQSQLMRQVAEYEIMKLAHKRDIDKIAAVTSFNERRVSSRQMEYEIMKLAHKRDIDKIAAVTSFNERRVSSRQNKVAFAGNQLGLRIDDLEDEEAQLLEMRAAAAQKHADANLALTEAKKRLAQAKGALAGLQEDIQVLSDVPASEPLPSTFKAESAPMFATVSIASARPQMSTIPSTPPPSTPLSSPPTIPAAAPVAAAAARAPIILDDDDDI</sequence>
<proteinExistence type="predicted"/>
<feature type="region of interest" description="Disordered" evidence="2">
    <location>
        <begin position="549"/>
        <end position="571"/>
    </location>
</feature>
<gene>
    <name evidence="3" type="ORF">BSAL_11700</name>
</gene>
<dbReference type="VEuPathDB" id="TriTrypDB:BSAL_11700"/>
<feature type="region of interest" description="Disordered" evidence="2">
    <location>
        <begin position="1"/>
        <end position="95"/>
    </location>
</feature>
<name>A0A0S4JC32_BODSA</name>
<feature type="compositionally biased region" description="Pro residues" evidence="2">
    <location>
        <begin position="556"/>
        <end position="570"/>
    </location>
</feature>
<evidence type="ECO:0000256" key="1">
    <source>
        <dbReference type="SAM" id="Coils"/>
    </source>
</evidence>
<reference evidence="4" key="1">
    <citation type="submission" date="2015-09" db="EMBL/GenBank/DDBJ databases">
        <authorList>
            <consortium name="Pathogen Informatics"/>
        </authorList>
    </citation>
    <scope>NUCLEOTIDE SEQUENCE [LARGE SCALE GENOMIC DNA]</scope>
    <source>
        <strain evidence="4">Lake Konstanz</strain>
    </source>
</reference>
<evidence type="ECO:0000313" key="4">
    <source>
        <dbReference type="Proteomes" id="UP000051952"/>
    </source>
</evidence>
<accession>A0A0S4JC32</accession>
<protein>
    <submittedName>
        <fullName evidence="3">Uncharacterized protein</fullName>
    </submittedName>
</protein>
<dbReference type="EMBL" id="CYKH01001581">
    <property type="protein sequence ID" value="CUG87739.1"/>
    <property type="molecule type" value="Genomic_DNA"/>
</dbReference>